<reference evidence="1" key="3">
    <citation type="journal article" date="2017" name="Nature">
        <title>Genome sequence of the progenitor of the wheat D genome Aegilops tauschii.</title>
        <authorList>
            <person name="Luo M.C."/>
            <person name="Gu Y.Q."/>
            <person name="Puiu D."/>
            <person name="Wang H."/>
            <person name="Twardziok S.O."/>
            <person name="Deal K.R."/>
            <person name="Huo N."/>
            <person name="Zhu T."/>
            <person name="Wang L."/>
            <person name="Wang Y."/>
            <person name="McGuire P.E."/>
            <person name="Liu S."/>
            <person name="Long H."/>
            <person name="Ramasamy R.K."/>
            <person name="Rodriguez J.C."/>
            <person name="Van S.L."/>
            <person name="Yuan L."/>
            <person name="Wang Z."/>
            <person name="Xia Z."/>
            <person name="Xiao L."/>
            <person name="Anderson O.D."/>
            <person name="Ouyang S."/>
            <person name="Liang Y."/>
            <person name="Zimin A.V."/>
            <person name="Pertea G."/>
            <person name="Qi P."/>
            <person name="Bennetzen J.L."/>
            <person name="Dai X."/>
            <person name="Dawson M.W."/>
            <person name="Muller H.G."/>
            <person name="Kugler K."/>
            <person name="Rivarola-Duarte L."/>
            <person name="Spannagl M."/>
            <person name="Mayer K.F.X."/>
            <person name="Lu F.H."/>
            <person name="Bevan M.W."/>
            <person name="Leroy P."/>
            <person name="Li P."/>
            <person name="You F.M."/>
            <person name="Sun Q."/>
            <person name="Liu Z."/>
            <person name="Lyons E."/>
            <person name="Wicker T."/>
            <person name="Salzberg S.L."/>
            <person name="Devos K.M."/>
            <person name="Dvorak J."/>
        </authorList>
    </citation>
    <scope>NUCLEOTIDE SEQUENCE [LARGE SCALE GENOMIC DNA]</scope>
    <source>
        <strain evidence="1">cv. AL8/78</strain>
    </source>
</reference>
<dbReference type="EnsemblPlants" id="AET5Gv21096700.15">
    <property type="protein sequence ID" value="AET5Gv21096700.15"/>
    <property type="gene ID" value="AET5Gv21096700"/>
</dbReference>
<reference evidence="1" key="4">
    <citation type="submission" date="2019-03" db="UniProtKB">
        <authorList>
            <consortium name="EnsemblPlants"/>
        </authorList>
    </citation>
    <scope>IDENTIFICATION</scope>
</reference>
<sequence>QEKIVKPHLEHDYDMLCKKPVAAADEEPSSFSSKLNFFLDLLSRKGYRVKGQDVKTEL</sequence>
<proteinExistence type="predicted"/>
<dbReference type="Proteomes" id="UP000015105">
    <property type="component" value="Chromosome 5D"/>
</dbReference>
<organism evidence="1 2">
    <name type="scientific">Aegilops tauschii subsp. strangulata</name>
    <name type="common">Goatgrass</name>
    <dbReference type="NCBI Taxonomy" id="200361"/>
    <lineage>
        <taxon>Eukaryota</taxon>
        <taxon>Viridiplantae</taxon>
        <taxon>Streptophyta</taxon>
        <taxon>Embryophyta</taxon>
        <taxon>Tracheophyta</taxon>
        <taxon>Spermatophyta</taxon>
        <taxon>Magnoliopsida</taxon>
        <taxon>Liliopsida</taxon>
        <taxon>Poales</taxon>
        <taxon>Poaceae</taxon>
        <taxon>BOP clade</taxon>
        <taxon>Pooideae</taxon>
        <taxon>Triticodae</taxon>
        <taxon>Triticeae</taxon>
        <taxon>Triticinae</taxon>
        <taxon>Aegilops</taxon>
    </lineage>
</organism>
<name>A0A453M8U5_AEGTS</name>
<evidence type="ECO:0000313" key="1">
    <source>
        <dbReference type="EnsemblPlants" id="AET5Gv21096700.15"/>
    </source>
</evidence>
<dbReference type="AlphaFoldDB" id="A0A453M8U5"/>
<protein>
    <submittedName>
        <fullName evidence="1">Uncharacterized protein</fullName>
    </submittedName>
</protein>
<reference evidence="1" key="5">
    <citation type="journal article" date="2021" name="G3 (Bethesda)">
        <title>Aegilops tauschii genome assembly Aet v5.0 features greater sequence contiguity and improved annotation.</title>
        <authorList>
            <person name="Wang L."/>
            <person name="Zhu T."/>
            <person name="Rodriguez J.C."/>
            <person name="Deal K.R."/>
            <person name="Dubcovsky J."/>
            <person name="McGuire P.E."/>
            <person name="Lux T."/>
            <person name="Spannagl M."/>
            <person name="Mayer K.F.X."/>
            <person name="Baldrich P."/>
            <person name="Meyers B.C."/>
            <person name="Huo N."/>
            <person name="Gu Y.Q."/>
            <person name="Zhou H."/>
            <person name="Devos K.M."/>
            <person name="Bennetzen J.L."/>
            <person name="Unver T."/>
            <person name="Budak H."/>
            <person name="Gulick P.J."/>
            <person name="Galiba G."/>
            <person name="Kalapos B."/>
            <person name="Nelson D.R."/>
            <person name="Li P."/>
            <person name="You F.M."/>
            <person name="Luo M.C."/>
            <person name="Dvorak J."/>
        </authorList>
    </citation>
    <scope>NUCLEOTIDE SEQUENCE [LARGE SCALE GENOMIC DNA]</scope>
    <source>
        <strain evidence="1">cv. AL8/78</strain>
    </source>
</reference>
<dbReference type="Gramene" id="AET5Gv21096700.15">
    <property type="protein sequence ID" value="AET5Gv21096700.15"/>
    <property type="gene ID" value="AET5Gv21096700"/>
</dbReference>
<evidence type="ECO:0000313" key="2">
    <source>
        <dbReference type="Proteomes" id="UP000015105"/>
    </source>
</evidence>
<reference evidence="2" key="2">
    <citation type="journal article" date="2017" name="Nat. Plants">
        <title>The Aegilops tauschii genome reveals multiple impacts of transposons.</title>
        <authorList>
            <person name="Zhao G."/>
            <person name="Zou C."/>
            <person name="Li K."/>
            <person name="Wang K."/>
            <person name="Li T."/>
            <person name="Gao L."/>
            <person name="Zhang X."/>
            <person name="Wang H."/>
            <person name="Yang Z."/>
            <person name="Liu X."/>
            <person name="Jiang W."/>
            <person name="Mao L."/>
            <person name="Kong X."/>
            <person name="Jiao Y."/>
            <person name="Jia J."/>
        </authorList>
    </citation>
    <scope>NUCLEOTIDE SEQUENCE [LARGE SCALE GENOMIC DNA]</scope>
    <source>
        <strain evidence="2">cv. AL8/78</strain>
    </source>
</reference>
<accession>A0A453M8U5</accession>
<reference evidence="2" key="1">
    <citation type="journal article" date="2014" name="Science">
        <title>Ancient hybridizations among the ancestral genomes of bread wheat.</title>
        <authorList>
            <consortium name="International Wheat Genome Sequencing Consortium,"/>
            <person name="Marcussen T."/>
            <person name="Sandve S.R."/>
            <person name="Heier L."/>
            <person name="Spannagl M."/>
            <person name="Pfeifer M."/>
            <person name="Jakobsen K.S."/>
            <person name="Wulff B.B."/>
            <person name="Steuernagel B."/>
            <person name="Mayer K.F."/>
            <person name="Olsen O.A."/>
        </authorList>
    </citation>
    <scope>NUCLEOTIDE SEQUENCE [LARGE SCALE GENOMIC DNA]</scope>
    <source>
        <strain evidence="2">cv. AL8/78</strain>
    </source>
</reference>
<keyword evidence="2" id="KW-1185">Reference proteome</keyword>